<dbReference type="InterPro" id="IPR013783">
    <property type="entry name" value="Ig-like_fold"/>
</dbReference>
<dbReference type="CDD" id="cd00146">
    <property type="entry name" value="PKD"/>
    <property type="match status" value="2"/>
</dbReference>
<proteinExistence type="predicted"/>
<dbReference type="SUPFAM" id="SSF49299">
    <property type="entry name" value="PKD domain"/>
    <property type="match status" value="2"/>
</dbReference>
<dbReference type="InterPro" id="IPR006558">
    <property type="entry name" value="LamG-like"/>
</dbReference>
<dbReference type="AlphaFoldDB" id="A0A1H2Y6Z2"/>
<dbReference type="Gene3D" id="4.10.1080.10">
    <property type="entry name" value="TSP type-3 repeat"/>
    <property type="match status" value="1"/>
</dbReference>
<dbReference type="GO" id="GO:0007155">
    <property type="term" value="P:cell adhesion"/>
    <property type="evidence" value="ECO:0007669"/>
    <property type="project" value="InterPro"/>
</dbReference>
<feature type="signal peptide" evidence="4">
    <location>
        <begin position="1"/>
        <end position="30"/>
    </location>
</feature>
<dbReference type="SMART" id="SM00089">
    <property type="entry name" value="PKD"/>
    <property type="match status" value="2"/>
</dbReference>
<dbReference type="EMBL" id="FNNZ01000012">
    <property type="protein sequence ID" value="SDX00329.1"/>
    <property type="molecule type" value="Genomic_DNA"/>
</dbReference>
<dbReference type="Gene3D" id="2.60.120.200">
    <property type="match status" value="1"/>
</dbReference>
<keyword evidence="1 4" id="KW-0732">Signal</keyword>
<dbReference type="GO" id="GO:0005509">
    <property type="term" value="F:calcium ion binding"/>
    <property type="evidence" value="ECO:0007669"/>
    <property type="project" value="InterPro"/>
</dbReference>
<protein>
    <submittedName>
        <fullName evidence="6">Thrombospondin type 3 repeat-containing protein</fullName>
    </submittedName>
</protein>
<dbReference type="SUPFAM" id="SSF49899">
    <property type="entry name" value="Concanavalin A-like lectins/glucanases"/>
    <property type="match status" value="1"/>
</dbReference>
<dbReference type="InterPro" id="IPR022409">
    <property type="entry name" value="PKD/Chitinase_dom"/>
</dbReference>
<dbReference type="InterPro" id="IPR013320">
    <property type="entry name" value="ConA-like_dom_sf"/>
</dbReference>
<dbReference type="Pfam" id="PF18911">
    <property type="entry name" value="PKD_4"/>
    <property type="match status" value="2"/>
</dbReference>
<accession>A0A1H2Y6Z2</accession>
<organism evidence="6 7">
    <name type="scientific">Thiocapsa roseopersicina</name>
    <dbReference type="NCBI Taxonomy" id="1058"/>
    <lineage>
        <taxon>Bacteria</taxon>
        <taxon>Pseudomonadati</taxon>
        <taxon>Pseudomonadota</taxon>
        <taxon>Gammaproteobacteria</taxon>
        <taxon>Chromatiales</taxon>
        <taxon>Chromatiaceae</taxon>
        <taxon>Thiocapsa</taxon>
    </lineage>
</organism>
<dbReference type="InterPro" id="IPR035986">
    <property type="entry name" value="PKD_dom_sf"/>
</dbReference>
<keyword evidence="7" id="KW-1185">Reference proteome</keyword>
<dbReference type="PROSITE" id="PS50093">
    <property type="entry name" value="PKD"/>
    <property type="match status" value="2"/>
</dbReference>
<reference evidence="7" key="1">
    <citation type="submission" date="2016-10" db="EMBL/GenBank/DDBJ databases">
        <authorList>
            <person name="Varghese N."/>
            <person name="Submissions S."/>
        </authorList>
    </citation>
    <scope>NUCLEOTIDE SEQUENCE [LARGE SCALE GENOMIC DNA]</scope>
    <source>
        <strain evidence="7">DSM 217</strain>
    </source>
</reference>
<keyword evidence="2" id="KW-1015">Disulfide bond</keyword>
<dbReference type="STRING" id="1058.SAMN05421783_11250"/>
<evidence type="ECO:0000259" key="5">
    <source>
        <dbReference type="PROSITE" id="PS50093"/>
    </source>
</evidence>
<evidence type="ECO:0000256" key="4">
    <source>
        <dbReference type="SAM" id="SignalP"/>
    </source>
</evidence>
<dbReference type="Pfam" id="PF13385">
    <property type="entry name" value="Laminin_G_3"/>
    <property type="match status" value="1"/>
</dbReference>
<dbReference type="InterPro" id="IPR003367">
    <property type="entry name" value="Thrombospondin_3-like_rpt"/>
</dbReference>
<dbReference type="InterPro" id="IPR028974">
    <property type="entry name" value="TSP_type-3_rpt"/>
</dbReference>
<dbReference type="SMART" id="SM00560">
    <property type="entry name" value="LamGL"/>
    <property type="match status" value="1"/>
</dbReference>
<dbReference type="InterPro" id="IPR000601">
    <property type="entry name" value="PKD_dom"/>
</dbReference>
<dbReference type="PANTHER" id="PTHR36842:SF1">
    <property type="entry name" value="PROTEIN TOLB"/>
    <property type="match status" value="1"/>
</dbReference>
<evidence type="ECO:0000256" key="2">
    <source>
        <dbReference type="ARBA" id="ARBA00023157"/>
    </source>
</evidence>
<evidence type="ECO:0000256" key="1">
    <source>
        <dbReference type="ARBA" id="ARBA00022729"/>
    </source>
</evidence>
<dbReference type="SUPFAM" id="SSF103647">
    <property type="entry name" value="TSP type-3 repeat"/>
    <property type="match status" value="1"/>
</dbReference>
<feature type="region of interest" description="Disordered" evidence="3">
    <location>
        <begin position="33"/>
        <end position="65"/>
    </location>
</feature>
<evidence type="ECO:0000313" key="6">
    <source>
        <dbReference type="EMBL" id="SDX00329.1"/>
    </source>
</evidence>
<dbReference type="Pfam" id="PF02412">
    <property type="entry name" value="TSP_3"/>
    <property type="match status" value="1"/>
</dbReference>
<dbReference type="Proteomes" id="UP000198816">
    <property type="component" value="Unassembled WGS sequence"/>
</dbReference>
<feature type="compositionally biased region" description="Acidic residues" evidence="3">
    <location>
        <begin position="35"/>
        <end position="45"/>
    </location>
</feature>
<feature type="chain" id="PRO_5011661837" evidence="4">
    <location>
        <begin position="31"/>
        <end position="682"/>
    </location>
</feature>
<dbReference type="PANTHER" id="PTHR36842">
    <property type="entry name" value="PROTEIN TOLB HOMOLOG"/>
    <property type="match status" value="1"/>
</dbReference>
<sequence>MLKRTRHRRFAVPVVLLLLLALVGLPAAYAQTTDSDGDGIPDADDNCVYTPNPGQADSNGNGFGDACDQPSSAYWPLGDGSGTTASDQADTNALTLRGGAAWAAPQGDFAGALQLSGSGAFADRANNVLSSGIPARSSSGPQQFTLMAWIRPDNLSVRNPILSKQGTSVSGNRRGFMLSAGTDEGTKKLYFEVFRGDGSGEGTAVESNVQLVAGQWQHVAVTYDYVGNGTSKIVLYIDGEVVGGTTSAVGPVQGNPQPLDLGRYFWNRTYQRYFGGLINEARILPVVLDAVGIRNFKAGPSIGDGGGNTGNVPPIASFTASPTSGAAPLTVNLDATASRDPDGQITGRRWDFGDGSPFEWGRTKSHVYSDVGTYVVTLRITDDDGAFTDTTQTIVVGSGGSVNQPPTASFTANPTSGSAPLAVSFNSSASSDVDGTIVSRSWSFGDGGTSTAVSPSYSYTTTGNYTATLTVTDDDGAKATASKVITVGSTPPPGGVGKEIKVFDWNWPVIEADRGFPKVEAVAKPSSRIFEMLAGSNGDWTSPVDYANGTLHMRVQVKSQPVSQPMQIQFCVWQWETPTSGWSTSRETCTPTANVQGVAGNQVTWSATIPNMWKKDGKPIVWKNPRTRYGIAIKNKNGVPVTDYNGFVLWAGEDPKKWYPLDARFTVVAVPKGATFSGWSNY</sequence>
<evidence type="ECO:0000256" key="3">
    <source>
        <dbReference type="SAM" id="MobiDB-lite"/>
    </source>
</evidence>
<feature type="domain" description="PKD" evidence="5">
    <location>
        <begin position="406"/>
        <end position="487"/>
    </location>
</feature>
<feature type="domain" description="PKD" evidence="5">
    <location>
        <begin position="314"/>
        <end position="396"/>
    </location>
</feature>
<evidence type="ECO:0000313" key="7">
    <source>
        <dbReference type="Proteomes" id="UP000198816"/>
    </source>
</evidence>
<dbReference type="Gene3D" id="2.60.40.10">
    <property type="entry name" value="Immunoglobulins"/>
    <property type="match status" value="2"/>
</dbReference>
<name>A0A1H2Y6Z2_THIRO</name>
<gene>
    <name evidence="6" type="ORF">SAMN05421783_11250</name>
</gene>